<dbReference type="AlphaFoldDB" id="Q9ST91"/>
<feature type="region of interest" description="Disordered" evidence="3">
    <location>
        <begin position="1"/>
        <end position="61"/>
    </location>
</feature>
<feature type="compositionally biased region" description="Basic and acidic residues" evidence="3">
    <location>
        <begin position="1"/>
        <end position="18"/>
    </location>
</feature>
<dbReference type="PRINTS" id="PR00347">
    <property type="entry name" value="THAUMATIN"/>
</dbReference>
<keyword evidence="2" id="KW-1015">Disulfide bond</keyword>
<dbReference type="Pfam" id="PF20241">
    <property type="entry name" value="DUF6598"/>
    <property type="match status" value="1"/>
</dbReference>
<dbReference type="InterPro" id="IPR046533">
    <property type="entry name" value="DUF6598"/>
</dbReference>
<name>Q9ST91_ORYSA</name>
<organism evidence="5">
    <name type="scientific">Oryza sativa</name>
    <name type="common">Rice</name>
    <dbReference type="NCBI Taxonomy" id="4530"/>
    <lineage>
        <taxon>Eukaryota</taxon>
        <taxon>Viridiplantae</taxon>
        <taxon>Streptophyta</taxon>
        <taxon>Embryophyta</taxon>
        <taxon>Tracheophyta</taxon>
        <taxon>Spermatophyta</taxon>
        <taxon>Magnoliopsida</taxon>
        <taxon>Liliopsida</taxon>
        <taxon>Poales</taxon>
        <taxon>Poaceae</taxon>
        <taxon>BOP clade</taxon>
        <taxon>Oryzoideae</taxon>
        <taxon>Oryzeae</taxon>
        <taxon>Oryzinae</taxon>
        <taxon>Oryza</taxon>
    </lineage>
</organism>
<dbReference type="InterPro" id="IPR037176">
    <property type="entry name" value="Osmotin/thaumatin-like_sf"/>
</dbReference>
<proteinExistence type="inferred from homology"/>
<sequence>MEVETEGRGSEGKGRRVEDDDEEEGRSVQGMAPAAKSRRIDGQDDDEERMNNNMLEDEDGYRDSRRVELVFGEEEEELDPVQMEEKLRQVKLEMKGKYSYTDELDEEEQMRRYHTSWDSSLSPHYGPFQRTMVRIKKGLEWPLHVYGLVAVRDSVDHNRNLLFHRTRDDCQILTQKDSFLELTGPSRAILIVDPVGFEVELKVKGGRESDDQILSFQLFGQNGAFNGRQSVTLVRRFHPIMLGWYSKFKFTYAVLNGAVEATICRVKVVRGSWTKEYQGRIVCTTSSICHEDFMLLDSQDAETMPIGSDDVIKLSRRVVTVELSGELTVSLTATHVGKRTRDDDGGIAQNDEALFTTDKVRFRPQKSGESCATCKLGFCEVIVAVEKREGEQEPTAGLVACAVVVADTRRRAQSNRHRLHRPPHSLLSAGSGYIYNHIQTGVDACSDPTYNQARSCNLIDRSIQLVPNKVRMARGGVVWLAVALLCCCFVRRCESARVFTIINQCKTMVWPAVTPGESFSGGGFALKPGQSMVFTAPVGWSGRIWGRTECDFDQAGNGSCATGSCGSELKCGGSGATPATLAEFTLATKDFYDVSLVDGFNLPMVVRPLNGEGNCSVAGCDGDLRDSCPSELSKKVNGRTVACRSACDVFDTDQYCCRGMYGNPSTCQPTFYSKKFKAACPTAYSYAYDDPTSIFTCSNADYTITFCSTRKRPVCTYHNNRLICSASTRSWPSVISALLFTFLALQFSL</sequence>
<evidence type="ECO:0000256" key="3">
    <source>
        <dbReference type="SAM" id="MobiDB-lite"/>
    </source>
</evidence>
<dbReference type="SUPFAM" id="SSF49870">
    <property type="entry name" value="Osmotin, thaumatin-like protein"/>
    <property type="match status" value="1"/>
</dbReference>
<dbReference type="PROSITE" id="PS51367">
    <property type="entry name" value="THAUMATIN_2"/>
    <property type="match status" value="1"/>
</dbReference>
<comment type="similarity">
    <text evidence="1">Belongs to the thaumatin family.</text>
</comment>
<reference evidence="5" key="1">
    <citation type="submission" date="1999-08" db="EMBL/GenBank/DDBJ databases">
        <title>Oryza sativa chromosome 4 BAC q3037-207F1 genomic sequence.</title>
        <authorList>
            <person name="Hong G."/>
            <person name="Chen Z."/>
        </authorList>
    </citation>
    <scope>NUCLEOTIDE SEQUENCE</scope>
    <source>
        <strain evidence="5">DNA</strain>
    </source>
</reference>
<dbReference type="InterPro" id="IPR001938">
    <property type="entry name" value="Thaumatin"/>
</dbReference>
<dbReference type="FunFam" id="2.60.110.10:FF:000002">
    <property type="entry name" value="Thaumatin-like protein 1a"/>
    <property type="match status" value="1"/>
</dbReference>
<gene>
    <name evidence="5" type="primary">q3037.6</name>
</gene>
<protein>
    <submittedName>
        <fullName evidence="5">CAA30376.1 protein</fullName>
    </submittedName>
</protein>
<dbReference type="CDD" id="cd09218">
    <property type="entry name" value="TLP-PA"/>
    <property type="match status" value="1"/>
</dbReference>
<dbReference type="Pfam" id="PF00314">
    <property type="entry name" value="Thaumatin"/>
    <property type="match status" value="1"/>
</dbReference>
<evidence type="ECO:0000256" key="1">
    <source>
        <dbReference type="ARBA" id="ARBA00010607"/>
    </source>
</evidence>
<accession>Q9ST91</accession>
<dbReference type="SMART" id="SM00205">
    <property type="entry name" value="THN"/>
    <property type="match status" value="1"/>
</dbReference>
<feature type="domain" description="DUF6598" evidence="4">
    <location>
        <begin position="133"/>
        <end position="385"/>
    </location>
</feature>
<evidence type="ECO:0000259" key="4">
    <source>
        <dbReference type="Pfam" id="PF20241"/>
    </source>
</evidence>
<dbReference type="PANTHER" id="PTHR31048">
    <property type="entry name" value="OS03G0233200 PROTEIN"/>
    <property type="match status" value="1"/>
</dbReference>
<dbReference type="EMBL" id="AJ245900">
    <property type="protein sequence ID" value="CAB53479.1"/>
    <property type="molecule type" value="Genomic_DNA"/>
</dbReference>
<evidence type="ECO:0000313" key="5">
    <source>
        <dbReference type="EMBL" id="CAB53479.1"/>
    </source>
</evidence>
<evidence type="ECO:0000256" key="2">
    <source>
        <dbReference type="ARBA" id="ARBA00023157"/>
    </source>
</evidence>
<dbReference type="Gene3D" id="2.60.110.10">
    <property type="entry name" value="Thaumatin"/>
    <property type="match status" value="1"/>
</dbReference>